<feature type="compositionally biased region" description="Basic and acidic residues" evidence="1">
    <location>
        <begin position="267"/>
        <end position="279"/>
    </location>
</feature>
<proteinExistence type="predicted"/>
<feature type="region of interest" description="Disordered" evidence="1">
    <location>
        <begin position="355"/>
        <end position="436"/>
    </location>
</feature>
<dbReference type="RefSeq" id="XP_016641121.1">
    <property type="nucleotide sequence ID" value="XM_016789294.1"/>
</dbReference>
<feature type="compositionally biased region" description="Low complexity" evidence="1">
    <location>
        <begin position="187"/>
        <end position="204"/>
    </location>
</feature>
<dbReference type="VEuPathDB" id="FungiDB:SAPIO_CDS7427"/>
<accession>A0A084G1W0</accession>
<dbReference type="PANTHER" id="PTHR38166:SF1">
    <property type="entry name" value="C2H2-TYPE DOMAIN-CONTAINING PROTEIN"/>
    <property type="match status" value="1"/>
</dbReference>
<dbReference type="OrthoDB" id="610608at2759"/>
<feature type="compositionally biased region" description="Polar residues" evidence="1">
    <location>
        <begin position="158"/>
        <end position="169"/>
    </location>
</feature>
<dbReference type="GeneID" id="27726499"/>
<sequence length="820" mass="90323">MSAHLAHPTEDEELPYSHTIPFSWLDSPKRLAMPFHKRTRSSSLAASVSEIEELPSPSAGFGHDALGHCRSPSSTSSCAESLTYSASSIASTPSTPGTFPGSPLTFLSEQEAGLYKEFDLPQPLDSVYPEAVPHHRRPFSPQIHVIMEESDGAEESSRPISPQPNEFQTLSLPIRLRRSRKRGIRPRGGSDPSHLSTSPTSSAPLTFAQFREIRAEARAKVHNRTKSLPTFPSHRSLILFPRRSSLSDTQEAADKSLHRRLRGSRSPPHEEISSEQESCVRPRQECLREPWCAPPEVNSYDPAVVERIGHSILREAYGVGSSNAQVPLKILDAVIRCLEDVDVVARQLGWTSNNVYYQASPGDNSSWDNSGTTSMSSSEQRGAGGSNSRKRTSQQAGDGGDDFTSDQPGGNGGDDLLSPDDMSRKRAKTATQQSAFSCPYRKRNPLRFNIRDYENCCRKPIIGIPELKRHIQTWHRRGGAVMHQCRRCKKGFPSEEALDRHSELPKDQMCEPEGRNKPTQDPEDGITDEMSKTLVDRKANGKIQTWEQICRLIFPTDPDVPQPEFEPVIEHHEVKDELKKATGILCDGLQRELSHVPDLDPGRRFQILRALETVVDVYVAFALRNCKGRFGSSSLSVARRPQNIPTRRSSSARPPSLEPTAQTGSSSRTNTAPGAPIPLRRLAPQRNRVSSQTRVQPSPSLPPMSESGDTSSLADAQPESYIPSPEAGFRDSGISLHCDADHNCTADAGGCICQLDASSGNKAHEDISNYYLPDFSQQAYPGWEFWPLPNADLGAGFPSQMTAGGPQLGEYNAFDREGQS</sequence>
<dbReference type="HOGENOM" id="CLU_344889_0_0_1"/>
<evidence type="ECO:0000256" key="1">
    <source>
        <dbReference type="SAM" id="MobiDB-lite"/>
    </source>
</evidence>
<feature type="region of interest" description="Disordered" evidence="1">
    <location>
        <begin position="632"/>
        <end position="728"/>
    </location>
</feature>
<feature type="compositionally biased region" description="Basic and acidic residues" evidence="1">
    <location>
        <begin position="497"/>
        <end position="520"/>
    </location>
</feature>
<gene>
    <name evidence="2" type="ORF">SAPIO_CDS7427</name>
</gene>
<organism evidence="2 3">
    <name type="scientific">Pseudallescheria apiosperma</name>
    <name type="common">Scedosporium apiospermum</name>
    <dbReference type="NCBI Taxonomy" id="563466"/>
    <lineage>
        <taxon>Eukaryota</taxon>
        <taxon>Fungi</taxon>
        <taxon>Dikarya</taxon>
        <taxon>Ascomycota</taxon>
        <taxon>Pezizomycotina</taxon>
        <taxon>Sordariomycetes</taxon>
        <taxon>Hypocreomycetidae</taxon>
        <taxon>Microascales</taxon>
        <taxon>Microascaceae</taxon>
        <taxon>Scedosporium</taxon>
    </lineage>
</organism>
<feature type="compositionally biased region" description="Polar residues" evidence="1">
    <location>
        <begin position="659"/>
        <end position="672"/>
    </location>
</feature>
<feature type="compositionally biased region" description="Polar residues" evidence="1">
    <location>
        <begin position="355"/>
        <end position="380"/>
    </location>
</feature>
<name>A0A084G1W0_PSEDA</name>
<feature type="compositionally biased region" description="Polar residues" evidence="1">
    <location>
        <begin position="687"/>
        <end position="698"/>
    </location>
</feature>
<reference evidence="2 3" key="1">
    <citation type="journal article" date="2014" name="Genome Announc.">
        <title>Draft genome sequence of the pathogenic fungus Scedosporium apiospermum.</title>
        <authorList>
            <person name="Vandeputte P."/>
            <person name="Ghamrawi S."/>
            <person name="Rechenmann M."/>
            <person name="Iltis A."/>
            <person name="Giraud S."/>
            <person name="Fleury M."/>
            <person name="Thornton C."/>
            <person name="Delhaes L."/>
            <person name="Meyer W."/>
            <person name="Papon N."/>
            <person name="Bouchara J.P."/>
        </authorList>
    </citation>
    <scope>NUCLEOTIDE SEQUENCE [LARGE SCALE GENOMIC DNA]</scope>
    <source>
        <strain evidence="2 3">IHEM 14462</strain>
    </source>
</reference>
<keyword evidence="3" id="KW-1185">Reference proteome</keyword>
<dbReference type="KEGG" id="sapo:SAPIO_CDS7427"/>
<feature type="region of interest" description="Disordered" evidence="1">
    <location>
        <begin position="150"/>
        <end position="204"/>
    </location>
</feature>
<evidence type="ECO:0000313" key="2">
    <source>
        <dbReference type="EMBL" id="KEZ41322.1"/>
    </source>
</evidence>
<feature type="region of interest" description="Disordered" evidence="1">
    <location>
        <begin position="242"/>
        <end position="279"/>
    </location>
</feature>
<dbReference type="Proteomes" id="UP000028545">
    <property type="component" value="Unassembled WGS sequence"/>
</dbReference>
<protein>
    <recommendedName>
        <fullName evidence="4">C2H2-type domain-containing protein</fullName>
    </recommendedName>
</protein>
<evidence type="ECO:0000313" key="3">
    <source>
        <dbReference type="Proteomes" id="UP000028545"/>
    </source>
</evidence>
<comment type="caution">
    <text evidence="2">The sequence shown here is derived from an EMBL/GenBank/DDBJ whole genome shotgun (WGS) entry which is preliminary data.</text>
</comment>
<dbReference type="PANTHER" id="PTHR38166">
    <property type="entry name" value="C2H2-TYPE DOMAIN-CONTAINING PROTEIN-RELATED"/>
    <property type="match status" value="1"/>
</dbReference>
<dbReference type="EMBL" id="JOWA01000110">
    <property type="protein sequence ID" value="KEZ41322.1"/>
    <property type="molecule type" value="Genomic_DNA"/>
</dbReference>
<feature type="region of interest" description="Disordered" evidence="1">
    <location>
        <begin position="496"/>
        <end position="527"/>
    </location>
</feature>
<feature type="compositionally biased region" description="Basic residues" evidence="1">
    <location>
        <begin position="175"/>
        <end position="185"/>
    </location>
</feature>
<feature type="compositionally biased region" description="Low complexity" evidence="1">
    <location>
        <begin position="645"/>
        <end position="655"/>
    </location>
</feature>
<evidence type="ECO:0008006" key="4">
    <source>
        <dbReference type="Google" id="ProtNLM"/>
    </source>
</evidence>
<dbReference type="AlphaFoldDB" id="A0A084G1W0"/>